<dbReference type="Pfam" id="PF03621">
    <property type="entry name" value="MbtH"/>
    <property type="match status" value="1"/>
</dbReference>
<reference evidence="2" key="1">
    <citation type="submission" date="2021-07" db="EMBL/GenBank/DDBJ databases">
        <title>New genus and species of the family Alcaligenaceae.</title>
        <authorList>
            <person name="Hahn M.W."/>
        </authorList>
    </citation>
    <scope>NUCLEOTIDE SEQUENCE</scope>
    <source>
        <strain evidence="2">LF4-65</strain>
    </source>
</reference>
<accession>A0A953NAR0</accession>
<evidence type="ECO:0000313" key="3">
    <source>
        <dbReference type="Proteomes" id="UP000739565"/>
    </source>
</evidence>
<keyword evidence="3" id="KW-1185">Reference proteome</keyword>
<dbReference type="SUPFAM" id="SSF160582">
    <property type="entry name" value="MbtH-like"/>
    <property type="match status" value="1"/>
</dbReference>
<comment type="caution">
    <text evidence="2">The sequence shown here is derived from an EMBL/GenBank/DDBJ whole genome shotgun (WGS) entry which is preliminary data.</text>
</comment>
<evidence type="ECO:0000313" key="2">
    <source>
        <dbReference type="EMBL" id="MBZ1350832.1"/>
    </source>
</evidence>
<dbReference type="InterPro" id="IPR038020">
    <property type="entry name" value="MbtH-like_sf"/>
</dbReference>
<feature type="domain" description="MbtH-like" evidence="1">
    <location>
        <begin position="12"/>
        <end position="60"/>
    </location>
</feature>
<dbReference type="PANTHER" id="PTHR38444:SF1">
    <property type="entry name" value="ENTEROBACTIN BIOSYNTHESIS PROTEIN YBDZ"/>
    <property type="match status" value="1"/>
</dbReference>
<organism evidence="2 3">
    <name type="scientific">Zwartia hollandica</name>
    <dbReference type="NCBI Taxonomy" id="324606"/>
    <lineage>
        <taxon>Bacteria</taxon>
        <taxon>Pseudomonadati</taxon>
        <taxon>Pseudomonadota</taxon>
        <taxon>Betaproteobacteria</taxon>
        <taxon>Burkholderiales</taxon>
        <taxon>Alcaligenaceae</taxon>
        <taxon>Zwartia</taxon>
    </lineage>
</organism>
<dbReference type="EMBL" id="JAHXRI010000007">
    <property type="protein sequence ID" value="MBZ1350832.1"/>
    <property type="molecule type" value="Genomic_DNA"/>
</dbReference>
<name>A0A953NAR0_9BURK</name>
<dbReference type="InterPro" id="IPR037407">
    <property type="entry name" value="MLP_fam"/>
</dbReference>
<evidence type="ECO:0000259" key="1">
    <source>
        <dbReference type="SMART" id="SM00923"/>
    </source>
</evidence>
<dbReference type="Gene3D" id="3.90.820.10">
    <property type="entry name" value="Structural Genomics, Unknown Function 30-nov-00 1gh9 Mol_id"/>
    <property type="match status" value="1"/>
</dbReference>
<dbReference type="GO" id="GO:0005829">
    <property type="term" value="C:cytosol"/>
    <property type="evidence" value="ECO:0007669"/>
    <property type="project" value="TreeGrafter"/>
</dbReference>
<dbReference type="RefSeq" id="WP_259661240.1">
    <property type="nucleotide sequence ID" value="NZ_JAHXRI010000007.1"/>
</dbReference>
<dbReference type="InterPro" id="IPR005153">
    <property type="entry name" value="MbtH-like_dom"/>
</dbReference>
<dbReference type="Proteomes" id="UP000739565">
    <property type="component" value="Unassembled WGS sequence"/>
</dbReference>
<dbReference type="SMART" id="SM00923">
    <property type="entry name" value="MbtH"/>
    <property type="match status" value="1"/>
</dbReference>
<proteinExistence type="predicted"/>
<dbReference type="AlphaFoldDB" id="A0A953NAR0"/>
<dbReference type="PANTHER" id="PTHR38444">
    <property type="entry name" value="ENTEROBACTIN BIOSYNTHESIS PROTEIN YBDZ"/>
    <property type="match status" value="1"/>
</dbReference>
<dbReference type="GO" id="GO:0019290">
    <property type="term" value="P:siderophore biosynthetic process"/>
    <property type="evidence" value="ECO:0007669"/>
    <property type="project" value="TreeGrafter"/>
</dbReference>
<gene>
    <name evidence="2" type="ORF">KZZ10_09255</name>
</gene>
<sequence>MVEKATVRLDAYTIDGDRFKVIINDEEQYSIWPEQKAVPAGWHEKGFAGSKDEVTQYIDQHWTDMRPASLRKAMDAVAK</sequence>
<protein>
    <submittedName>
        <fullName evidence="2">MbtH family NRPS accessory protein</fullName>
    </submittedName>
</protein>